<protein>
    <submittedName>
        <fullName evidence="2">Uncharacterized protein</fullName>
    </submittedName>
</protein>
<evidence type="ECO:0000313" key="3">
    <source>
        <dbReference type="Proteomes" id="UP001201980"/>
    </source>
</evidence>
<organism evidence="2 3">
    <name type="scientific">Zalerion maritima</name>
    <dbReference type="NCBI Taxonomy" id="339359"/>
    <lineage>
        <taxon>Eukaryota</taxon>
        <taxon>Fungi</taxon>
        <taxon>Dikarya</taxon>
        <taxon>Ascomycota</taxon>
        <taxon>Pezizomycotina</taxon>
        <taxon>Sordariomycetes</taxon>
        <taxon>Lulworthiomycetidae</taxon>
        <taxon>Lulworthiales</taxon>
        <taxon>Lulworthiaceae</taxon>
        <taxon>Zalerion</taxon>
    </lineage>
</organism>
<name>A0AAD5RFB9_9PEZI</name>
<comment type="caution">
    <text evidence="2">The sequence shown here is derived from an EMBL/GenBank/DDBJ whole genome shotgun (WGS) entry which is preliminary data.</text>
</comment>
<evidence type="ECO:0000256" key="1">
    <source>
        <dbReference type="SAM" id="MobiDB-lite"/>
    </source>
</evidence>
<evidence type="ECO:0000313" key="2">
    <source>
        <dbReference type="EMBL" id="KAJ2890396.1"/>
    </source>
</evidence>
<feature type="compositionally biased region" description="Polar residues" evidence="1">
    <location>
        <begin position="16"/>
        <end position="30"/>
    </location>
</feature>
<feature type="compositionally biased region" description="Polar residues" evidence="1">
    <location>
        <begin position="110"/>
        <end position="121"/>
    </location>
</feature>
<reference evidence="2" key="1">
    <citation type="submission" date="2022-07" db="EMBL/GenBank/DDBJ databases">
        <title>Draft genome sequence of Zalerion maritima ATCC 34329, a (micro)plastics degrading marine fungus.</title>
        <authorList>
            <person name="Paco A."/>
            <person name="Goncalves M.F.M."/>
            <person name="Rocha-Santos T.A.P."/>
            <person name="Alves A."/>
        </authorList>
    </citation>
    <scope>NUCLEOTIDE SEQUENCE</scope>
    <source>
        <strain evidence="2">ATCC 34329</strain>
    </source>
</reference>
<dbReference type="AlphaFoldDB" id="A0AAD5RFB9"/>
<proteinExistence type="predicted"/>
<sequence length="385" mass="43369">MSTYDYLPPQEYYPYSNESSPRSANSNIYSPGSDFSNNSSANSSYTSRGAYYINVNGRDVEVPRKHRRQRQENGEYTTSAPRPRHHRQRRGSTVIINTDEIPRSTHHSRNGSNTSHNSQGSAPRRMAAEEPSAIYIEENVGDSRPARTLTYDNRGRTRHRPHHSDGNGNIQINVAGPSRSRPRRRQRSASAASHAATAGGHATYWSDEGEEDYPQQRRQSSKPPKRRSSMKRPGRRSSRPKSVSFSPENEVIDIERQIAAIQLKNSEIARRPAVPEVVADAYFRPQVTAHSYTPADFESARAEKEAREEAKRMDRLRRRQEQQQQQQQQLPAIDTSRPPVARRDATASKKNRRGSSSVTLSAAPLTAPPMGVYNPYVSASHGGYY</sequence>
<feature type="region of interest" description="Disordered" evidence="1">
    <location>
        <begin position="1"/>
        <end position="248"/>
    </location>
</feature>
<accession>A0AAD5RFB9</accession>
<feature type="compositionally biased region" description="Low complexity" evidence="1">
    <location>
        <begin position="33"/>
        <end position="47"/>
    </location>
</feature>
<keyword evidence="3" id="KW-1185">Reference proteome</keyword>
<dbReference type="Proteomes" id="UP001201980">
    <property type="component" value="Unassembled WGS sequence"/>
</dbReference>
<gene>
    <name evidence="2" type="ORF">MKZ38_001937</name>
</gene>
<feature type="region of interest" description="Disordered" evidence="1">
    <location>
        <begin position="294"/>
        <end position="374"/>
    </location>
</feature>
<dbReference type="EMBL" id="JAKWBI020001566">
    <property type="protein sequence ID" value="KAJ2890396.1"/>
    <property type="molecule type" value="Genomic_DNA"/>
</dbReference>
<feature type="compositionally biased region" description="Basic residues" evidence="1">
    <location>
        <begin position="219"/>
        <end position="239"/>
    </location>
</feature>
<feature type="compositionally biased region" description="Basic and acidic residues" evidence="1">
    <location>
        <begin position="298"/>
        <end position="313"/>
    </location>
</feature>
<feature type="compositionally biased region" description="Low complexity" evidence="1">
    <location>
        <begin position="188"/>
        <end position="203"/>
    </location>
</feature>